<dbReference type="GO" id="GO:0031505">
    <property type="term" value="P:fungal-type cell wall organization"/>
    <property type="evidence" value="ECO:0007669"/>
    <property type="project" value="TreeGrafter"/>
</dbReference>
<dbReference type="PANTHER" id="PTHR10963">
    <property type="entry name" value="GLYCOSYL HYDROLASE-RELATED"/>
    <property type="match status" value="1"/>
</dbReference>
<sequence>MHMPDRFLHKLRLFILGVTAVGIAGVHGATANRDCAKQRGIIPSPYFDFNNAKVFYFNDQSSLDPFEIVNCPSGVSVENGQLILSQANKDCSPTLRYPQYLPEGGMWEMNMNIVDSTGIITAFVLYGREKDNPALGSPDEIDWEFSGWNKTLGQTIYYVKGQYVKGDNDQCPISAQPNEVDFSKPANTFGIEYSKDHISWWLNGVPRRTVTKGMRDKFPSDVGSMYFGLWDGSANSAWAGPPADYSRGPFRAFINWIRYSPYLAGGSRPPAQGGQGGSDDQY</sequence>
<evidence type="ECO:0000313" key="3">
    <source>
        <dbReference type="EMBL" id="KAJ1917458.1"/>
    </source>
</evidence>
<organism evidence="3 4">
    <name type="scientific">Mycoemilia scoparia</name>
    <dbReference type="NCBI Taxonomy" id="417184"/>
    <lineage>
        <taxon>Eukaryota</taxon>
        <taxon>Fungi</taxon>
        <taxon>Fungi incertae sedis</taxon>
        <taxon>Zoopagomycota</taxon>
        <taxon>Kickxellomycotina</taxon>
        <taxon>Kickxellomycetes</taxon>
        <taxon>Kickxellales</taxon>
        <taxon>Kickxellaceae</taxon>
        <taxon>Mycoemilia</taxon>
    </lineage>
</organism>
<dbReference type="InterPro" id="IPR000757">
    <property type="entry name" value="Beta-glucanase-like"/>
</dbReference>
<feature type="chain" id="PRO_5040747659" evidence="1">
    <location>
        <begin position="29"/>
        <end position="282"/>
    </location>
</feature>
<keyword evidence="4" id="KW-1185">Reference proteome</keyword>
<dbReference type="AlphaFoldDB" id="A0A9W8DTC0"/>
<accession>A0A9W8DTC0</accession>
<proteinExistence type="predicted"/>
<comment type="caution">
    <text evidence="3">The sequence shown here is derived from an EMBL/GenBank/DDBJ whole genome shotgun (WGS) entry which is preliminary data.</text>
</comment>
<evidence type="ECO:0000259" key="2">
    <source>
        <dbReference type="PROSITE" id="PS51762"/>
    </source>
</evidence>
<dbReference type="Pfam" id="PF00722">
    <property type="entry name" value="Glyco_hydro_16"/>
    <property type="match status" value="1"/>
</dbReference>
<dbReference type="InterPro" id="IPR013320">
    <property type="entry name" value="ConA-like_dom_sf"/>
</dbReference>
<reference evidence="3" key="1">
    <citation type="submission" date="2022-07" db="EMBL/GenBank/DDBJ databases">
        <title>Phylogenomic reconstructions and comparative analyses of Kickxellomycotina fungi.</title>
        <authorList>
            <person name="Reynolds N.K."/>
            <person name="Stajich J.E."/>
            <person name="Barry K."/>
            <person name="Grigoriev I.V."/>
            <person name="Crous P."/>
            <person name="Smith M.E."/>
        </authorList>
    </citation>
    <scope>NUCLEOTIDE SEQUENCE</scope>
    <source>
        <strain evidence="3">NBRC 100468</strain>
    </source>
</reference>
<dbReference type="SUPFAM" id="SSF49899">
    <property type="entry name" value="Concanavalin A-like lectins/glucanases"/>
    <property type="match status" value="1"/>
</dbReference>
<dbReference type="GO" id="GO:0009277">
    <property type="term" value="C:fungal-type cell wall"/>
    <property type="evidence" value="ECO:0007669"/>
    <property type="project" value="TreeGrafter"/>
</dbReference>
<keyword evidence="1" id="KW-0732">Signal</keyword>
<dbReference type="EMBL" id="JANBPU010000071">
    <property type="protein sequence ID" value="KAJ1917458.1"/>
    <property type="molecule type" value="Genomic_DNA"/>
</dbReference>
<evidence type="ECO:0000256" key="1">
    <source>
        <dbReference type="SAM" id="SignalP"/>
    </source>
</evidence>
<name>A0A9W8DTC0_9FUNG</name>
<evidence type="ECO:0000313" key="4">
    <source>
        <dbReference type="Proteomes" id="UP001150538"/>
    </source>
</evidence>
<dbReference type="GO" id="GO:0016757">
    <property type="term" value="F:glycosyltransferase activity"/>
    <property type="evidence" value="ECO:0007669"/>
    <property type="project" value="TreeGrafter"/>
</dbReference>
<dbReference type="GO" id="GO:0004553">
    <property type="term" value="F:hydrolase activity, hydrolyzing O-glycosyl compounds"/>
    <property type="evidence" value="ECO:0007669"/>
    <property type="project" value="InterPro"/>
</dbReference>
<feature type="domain" description="GH16" evidence="2">
    <location>
        <begin position="47"/>
        <end position="265"/>
    </location>
</feature>
<dbReference type="Proteomes" id="UP001150538">
    <property type="component" value="Unassembled WGS sequence"/>
</dbReference>
<dbReference type="PROSITE" id="PS51762">
    <property type="entry name" value="GH16_2"/>
    <property type="match status" value="1"/>
</dbReference>
<gene>
    <name evidence="3" type="primary">CRH1</name>
    <name evidence="3" type="ORF">H4219_003201</name>
</gene>
<dbReference type="OrthoDB" id="4781at2759"/>
<dbReference type="PANTHER" id="PTHR10963:SF68">
    <property type="entry name" value="GLYCOSIDASE CRH1-RELATED"/>
    <property type="match status" value="1"/>
</dbReference>
<dbReference type="InterPro" id="IPR050546">
    <property type="entry name" value="Glycosyl_Hydrlase_16"/>
</dbReference>
<dbReference type="Gene3D" id="2.60.120.200">
    <property type="match status" value="1"/>
</dbReference>
<feature type="signal peptide" evidence="1">
    <location>
        <begin position="1"/>
        <end position="28"/>
    </location>
</feature>
<protein>
    <submittedName>
        <fullName evidence="3">Transglycosylase</fullName>
    </submittedName>
</protein>
<dbReference type="GO" id="GO:0005975">
    <property type="term" value="P:carbohydrate metabolic process"/>
    <property type="evidence" value="ECO:0007669"/>
    <property type="project" value="InterPro"/>
</dbReference>